<accession>A0AAE1U9G8</accession>
<comment type="caution">
    <text evidence="2">The sequence shown here is derived from an EMBL/GenBank/DDBJ whole genome shotgun (WGS) entry which is preliminary data.</text>
</comment>
<sequence length="137" mass="14729">MKPRIPEQRGGTSSGESGQTTLGDEATEASVCRRQWQGTDADTLPNLLGLSRTPITSTHTFQSIVRVLDRGTFNQTQRHHVNSLEGWPPNTRGPLQPGPHPPLPPPPPPPLLSPPPPPHPPSPPQPPSQPTPPQVCL</sequence>
<dbReference type="EMBL" id="JAWZYT010001609">
    <property type="protein sequence ID" value="KAK4310669.1"/>
    <property type="molecule type" value="Genomic_DNA"/>
</dbReference>
<keyword evidence="3" id="KW-1185">Reference proteome</keyword>
<proteinExistence type="predicted"/>
<feature type="region of interest" description="Disordered" evidence="1">
    <location>
        <begin position="76"/>
        <end position="137"/>
    </location>
</feature>
<gene>
    <name evidence="2" type="ORF">Pmani_017784</name>
</gene>
<dbReference type="AlphaFoldDB" id="A0AAE1U9G8"/>
<protein>
    <submittedName>
        <fullName evidence="2">Uncharacterized protein</fullName>
    </submittedName>
</protein>
<dbReference type="Proteomes" id="UP001292094">
    <property type="component" value="Unassembled WGS sequence"/>
</dbReference>
<feature type="region of interest" description="Disordered" evidence="1">
    <location>
        <begin position="1"/>
        <end position="56"/>
    </location>
</feature>
<evidence type="ECO:0000313" key="3">
    <source>
        <dbReference type="Proteomes" id="UP001292094"/>
    </source>
</evidence>
<feature type="compositionally biased region" description="Low complexity" evidence="1">
    <location>
        <begin position="10"/>
        <end position="23"/>
    </location>
</feature>
<name>A0AAE1U9G8_9EUCA</name>
<evidence type="ECO:0000256" key="1">
    <source>
        <dbReference type="SAM" id="MobiDB-lite"/>
    </source>
</evidence>
<feature type="compositionally biased region" description="Pro residues" evidence="1">
    <location>
        <begin position="96"/>
        <end position="137"/>
    </location>
</feature>
<organism evidence="2 3">
    <name type="scientific">Petrolisthes manimaculis</name>
    <dbReference type="NCBI Taxonomy" id="1843537"/>
    <lineage>
        <taxon>Eukaryota</taxon>
        <taxon>Metazoa</taxon>
        <taxon>Ecdysozoa</taxon>
        <taxon>Arthropoda</taxon>
        <taxon>Crustacea</taxon>
        <taxon>Multicrustacea</taxon>
        <taxon>Malacostraca</taxon>
        <taxon>Eumalacostraca</taxon>
        <taxon>Eucarida</taxon>
        <taxon>Decapoda</taxon>
        <taxon>Pleocyemata</taxon>
        <taxon>Anomura</taxon>
        <taxon>Galatheoidea</taxon>
        <taxon>Porcellanidae</taxon>
        <taxon>Petrolisthes</taxon>
    </lineage>
</organism>
<evidence type="ECO:0000313" key="2">
    <source>
        <dbReference type="EMBL" id="KAK4310669.1"/>
    </source>
</evidence>
<reference evidence="2" key="1">
    <citation type="submission" date="2023-11" db="EMBL/GenBank/DDBJ databases">
        <title>Genome assemblies of two species of porcelain crab, Petrolisthes cinctipes and Petrolisthes manimaculis (Anomura: Porcellanidae).</title>
        <authorList>
            <person name="Angst P."/>
        </authorList>
    </citation>
    <scope>NUCLEOTIDE SEQUENCE</scope>
    <source>
        <strain evidence="2">PB745_02</strain>
        <tissue evidence="2">Gill</tissue>
    </source>
</reference>